<evidence type="ECO:0000256" key="3">
    <source>
        <dbReference type="PROSITE-ProRule" id="PRU00169"/>
    </source>
</evidence>
<dbReference type="SUPFAM" id="SSF52172">
    <property type="entry name" value="CheY-like"/>
    <property type="match status" value="1"/>
</dbReference>
<dbReference type="AlphaFoldDB" id="A0A2K4ZIG0"/>
<evidence type="ECO:0000313" key="7">
    <source>
        <dbReference type="Proteomes" id="UP000236311"/>
    </source>
</evidence>
<dbReference type="EMBL" id="OFSM01000014">
    <property type="protein sequence ID" value="SOY30241.1"/>
    <property type="molecule type" value="Genomic_DNA"/>
</dbReference>
<dbReference type="Gene3D" id="3.40.50.2300">
    <property type="match status" value="1"/>
</dbReference>
<dbReference type="Gene3D" id="3.30.70.270">
    <property type="match status" value="1"/>
</dbReference>
<dbReference type="PANTHER" id="PTHR45138:SF9">
    <property type="entry name" value="DIGUANYLATE CYCLASE DGCM-RELATED"/>
    <property type="match status" value="1"/>
</dbReference>
<feature type="domain" description="GGDEF" evidence="5">
    <location>
        <begin position="161"/>
        <end position="297"/>
    </location>
</feature>
<proteinExistence type="predicted"/>
<dbReference type="CDD" id="cd01949">
    <property type="entry name" value="GGDEF"/>
    <property type="match status" value="1"/>
</dbReference>
<evidence type="ECO:0000256" key="1">
    <source>
        <dbReference type="ARBA" id="ARBA00018672"/>
    </source>
</evidence>
<dbReference type="RefSeq" id="WP_103240296.1">
    <property type="nucleotide sequence ID" value="NZ_JANJZD010000013.1"/>
</dbReference>
<dbReference type="SMART" id="SM00448">
    <property type="entry name" value="REC"/>
    <property type="match status" value="1"/>
</dbReference>
<dbReference type="Proteomes" id="UP000236311">
    <property type="component" value="Unassembled WGS sequence"/>
</dbReference>
<dbReference type="OrthoDB" id="9805474at2"/>
<dbReference type="InterPro" id="IPR000160">
    <property type="entry name" value="GGDEF_dom"/>
</dbReference>
<dbReference type="SUPFAM" id="SSF55073">
    <property type="entry name" value="Nucleotide cyclase"/>
    <property type="match status" value="1"/>
</dbReference>
<dbReference type="PROSITE" id="PS50110">
    <property type="entry name" value="RESPONSE_REGULATORY"/>
    <property type="match status" value="1"/>
</dbReference>
<dbReference type="SMART" id="SM00267">
    <property type="entry name" value="GGDEF"/>
    <property type="match status" value="1"/>
</dbReference>
<comment type="function">
    <text evidence="2">May play the central regulatory role in sporulation. It may be an element of the effector pathway responsible for the activation of sporulation genes in response to nutritional stress. Spo0A may act in concert with spo0H (a sigma factor) to control the expression of some genes that are critical to the sporulation process.</text>
</comment>
<feature type="modified residue" description="4-aspartylphosphate" evidence="3">
    <location>
        <position position="51"/>
    </location>
</feature>
<evidence type="ECO:0000259" key="5">
    <source>
        <dbReference type="PROSITE" id="PS50887"/>
    </source>
</evidence>
<feature type="domain" description="Response regulatory" evidence="4">
    <location>
        <begin position="3"/>
        <end position="118"/>
    </location>
</feature>
<dbReference type="FunFam" id="3.30.70.270:FF:000001">
    <property type="entry name" value="Diguanylate cyclase domain protein"/>
    <property type="match status" value="1"/>
</dbReference>
<dbReference type="InterPro" id="IPR011006">
    <property type="entry name" value="CheY-like_superfamily"/>
</dbReference>
<reference evidence="6 7" key="1">
    <citation type="submission" date="2018-01" db="EMBL/GenBank/DDBJ databases">
        <authorList>
            <person name="Gaut B.S."/>
            <person name="Morton B.R."/>
            <person name="Clegg M.T."/>
            <person name="Duvall M.R."/>
        </authorList>
    </citation>
    <scope>NUCLEOTIDE SEQUENCE [LARGE SCALE GENOMIC DNA]</scope>
    <source>
        <strain evidence="6">GP69</strain>
    </source>
</reference>
<dbReference type="PROSITE" id="PS50887">
    <property type="entry name" value="GGDEF"/>
    <property type="match status" value="1"/>
</dbReference>
<dbReference type="NCBIfam" id="TIGR00254">
    <property type="entry name" value="GGDEF"/>
    <property type="match status" value="1"/>
</dbReference>
<dbReference type="InterPro" id="IPR029787">
    <property type="entry name" value="Nucleotide_cyclase"/>
</dbReference>
<evidence type="ECO:0000313" key="6">
    <source>
        <dbReference type="EMBL" id="SOY30241.1"/>
    </source>
</evidence>
<organism evidence="6 7">
    <name type="scientific">Acetatifactor muris</name>
    <dbReference type="NCBI Taxonomy" id="879566"/>
    <lineage>
        <taxon>Bacteria</taxon>
        <taxon>Bacillati</taxon>
        <taxon>Bacillota</taxon>
        <taxon>Clostridia</taxon>
        <taxon>Lachnospirales</taxon>
        <taxon>Lachnospiraceae</taxon>
        <taxon>Acetatifactor</taxon>
    </lineage>
</organism>
<evidence type="ECO:0000259" key="4">
    <source>
        <dbReference type="PROSITE" id="PS50110"/>
    </source>
</evidence>
<name>A0A2K4ZIG0_9FIRM</name>
<keyword evidence="7" id="KW-1185">Reference proteome</keyword>
<dbReference type="InterPro" id="IPR050469">
    <property type="entry name" value="Diguanylate_Cyclase"/>
</dbReference>
<gene>
    <name evidence="6" type="primary">pleD</name>
    <name evidence="6" type="ORF">AMURIS_02966</name>
</gene>
<sequence length="305" mass="34745">MEKVLVIDDSLVQAEYLKLILQDEYDVTVCQTGADGFLQAMSGEYSLIFLDVVMPDIDGFMLLRKLQGTVQTKYTPVILITSLSDVQHEEKGLTLGAVDYISKPFSPVIIKARANTHIKLHRYQMQFRQQAMVDELTGVANRRHYEDESRAKWREAVRLGLPFSLCMLDIDKFKVYNDTFGHPSGDKVISTVAQTISSHLQRATDFFGRYGGEEFVAILLGNDAESAYRFFKTIRQAVEDLHLPHNPAVSEWVTVSVGGVTLVPKESDLYDTYLKIADIMLYDAKRFGRNMVVWSDANKEQWREK</sequence>
<dbReference type="GO" id="GO:0043709">
    <property type="term" value="P:cell adhesion involved in single-species biofilm formation"/>
    <property type="evidence" value="ECO:0007669"/>
    <property type="project" value="TreeGrafter"/>
</dbReference>
<dbReference type="InterPro" id="IPR043128">
    <property type="entry name" value="Rev_trsase/Diguanyl_cyclase"/>
</dbReference>
<evidence type="ECO:0000256" key="2">
    <source>
        <dbReference type="ARBA" id="ARBA00024867"/>
    </source>
</evidence>
<keyword evidence="3" id="KW-0597">Phosphoprotein</keyword>
<dbReference type="InterPro" id="IPR001789">
    <property type="entry name" value="Sig_transdc_resp-reg_receiver"/>
</dbReference>
<dbReference type="GO" id="GO:0000160">
    <property type="term" value="P:phosphorelay signal transduction system"/>
    <property type="evidence" value="ECO:0007669"/>
    <property type="project" value="InterPro"/>
</dbReference>
<dbReference type="Pfam" id="PF00990">
    <property type="entry name" value="GGDEF"/>
    <property type="match status" value="1"/>
</dbReference>
<dbReference type="PANTHER" id="PTHR45138">
    <property type="entry name" value="REGULATORY COMPONENTS OF SENSORY TRANSDUCTION SYSTEM"/>
    <property type="match status" value="1"/>
</dbReference>
<dbReference type="GO" id="GO:1902201">
    <property type="term" value="P:negative regulation of bacterial-type flagellum-dependent cell motility"/>
    <property type="evidence" value="ECO:0007669"/>
    <property type="project" value="TreeGrafter"/>
</dbReference>
<dbReference type="Pfam" id="PF00072">
    <property type="entry name" value="Response_reg"/>
    <property type="match status" value="1"/>
</dbReference>
<accession>A0A2K4ZIG0</accession>
<dbReference type="GO" id="GO:0005886">
    <property type="term" value="C:plasma membrane"/>
    <property type="evidence" value="ECO:0007669"/>
    <property type="project" value="TreeGrafter"/>
</dbReference>
<dbReference type="GO" id="GO:0052621">
    <property type="term" value="F:diguanylate cyclase activity"/>
    <property type="evidence" value="ECO:0007669"/>
    <property type="project" value="TreeGrafter"/>
</dbReference>
<protein>
    <recommendedName>
        <fullName evidence="1">Stage 0 sporulation protein A homolog</fullName>
    </recommendedName>
</protein>